<reference evidence="1" key="2">
    <citation type="submission" date="2020-09" db="EMBL/GenBank/DDBJ databases">
        <authorList>
            <person name="Sun Q."/>
            <person name="Kim S."/>
        </authorList>
    </citation>
    <scope>NUCLEOTIDE SEQUENCE</scope>
    <source>
        <strain evidence="1">KCTC 23430</strain>
    </source>
</reference>
<reference evidence="1" key="1">
    <citation type="journal article" date="2014" name="Int. J. Syst. Evol. Microbiol.">
        <title>Complete genome sequence of Corynebacterium casei LMG S-19264T (=DSM 44701T), isolated from a smear-ripened cheese.</title>
        <authorList>
            <consortium name="US DOE Joint Genome Institute (JGI-PGF)"/>
            <person name="Walter F."/>
            <person name="Albersmeier A."/>
            <person name="Kalinowski J."/>
            <person name="Ruckert C."/>
        </authorList>
    </citation>
    <scope>NUCLEOTIDE SEQUENCE</scope>
    <source>
        <strain evidence="1">KCTC 23430</strain>
    </source>
</reference>
<dbReference type="Proteomes" id="UP000644693">
    <property type="component" value="Unassembled WGS sequence"/>
</dbReference>
<evidence type="ECO:0000313" key="1">
    <source>
        <dbReference type="EMBL" id="GHD37045.1"/>
    </source>
</evidence>
<name>A0A918XL72_9GAMM</name>
<gene>
    <name evidence="1" type="ORF">GCM10007053_26160</name>
</gene>
<protein>
    <recommendedName>
        <fullName evidence="3">YHS domain-containing protein</fullName>
    </recommendedName>
</protein>
<proteinExistence type="predicted"/>
<comment type="caution">
    <text evidence="1">The sequence shown here is derived from an EMBL/GenBank/DDBJ whole genome shotgun (WGS) entry which is preliminary data.</text>
</comment>
<sequence length="65" mass="7317">MPDVINRYCPRSGKPVANDSLVQYRGLTVGFCNPGCRDDFAARMTECKSDTRYFDAIIKEQDLAP</sequence>
<keyword evidence="2" id="KW-1185">Reference proteome</keyword>
<evidence type="ECO:0000313" key="2">
    <source>
        <dbReference type="Proteomes" id="UP000644693"/>
    </source>
</evidence>
<dbReference type="RefSeq" id="WP_189478220.1">
    <property type="nucleotide sequence ID" value="NZ_BMYM01000002.1"/>
</dbReference>
<dbReference type="AlphaFoldDB" id="A0A918XL72"/>
<evidence type="ECO:0008006" key="3">
    <source>
        <dbReference type="Google" id="ProtNLM"/>
    </source>
</evidence>
<organism evidence="1 2">
    <name type="scientific">Parahalioglobus pacificus</name>
    <dbReference type="NCBI Taxonomy" id="930806"/>
    <lineage>
        <taxon>Bacteria</taxon>
        <taxon>Pseudomonadati</taxon>
        <taxon>Pseudomonadota</taxon>
        <taxon>Gammaproteobacteria</taxon>
        <taxon>Cellvibrionales</taxon>
        <taxon>Halieaceae</taxon>
        <taxon>Parahalioglobus</taxon>
    </lineage>
</organism>
<dbReference type="EMBL" id="BMYM01000002">
    <property type="protein sequence ID" value="GHD37045.1"/>
    <property type="molecule type" value="Genomic_DNA"/>
</dbReference>
<accession>A0A918XL72</accession>